<gene>
    <name evidence="4" type="ORF">GCM10010841_09740</name>
</gene>
<dbReference type="InterPro" id="IPR016181">
    <property type="entry name" value="Acyl_CoA_acyltransferase"/>
</dbReference>
<evidence type="ECO:0000256" key="1">
    <source>
        <dbReference type="ARBA" id="ARBA00022679"/>
    </source>
</evidence>
<feature type="domain" description="N-acetyltransferase" evidence="3">
    <location>
        <begin position="8"/>
        <end position="168"/>
    </location>
</feature>
<keyword evidence="2" id="KW-0012">Acyltransferase</keyword>
<dbReference type="Gene3D" id="3.40.630.30">
    <property type="match status" value="1"/>
</dbReference>
<dbReference type="Pfam" id="PF00583">
    <property type="entry name" value="Acetyltransf_1"/>
    <property type="match status" value="2"/>
</dbReference>
<dbReference type="PANTHER" id="PTHR43877">
    <property type="entry name" value="AMINOALKYLPHOSPHONATE N-ACETYLTRANSFERASE-RELATED-RELATED"/>
    <property type="match status" value="1"/>
</dbReference>
<evidence type="ECO:0000256" key="2">
    <source>
        <dbReference type="ARBA" id="ARBA00023315"/>
    </source>
</evidence>
<sequence>MTVSERTVAVLPFDPVHAPPEQRRAVGQLRADSAAHDCPEDPLHNPDQAALELTLLLPDERAEYFVVWEGERAVGLGGLSYDLQQNTHLAQVRLVVHPQFRRRGLGRALTRALEAAARRLERPTLTFATTSLNPAGEAYARVLGAQAALTLRQTRLDLAGIPQELRRAWQARPENDPYRLHAWDGPVPEGFLERMADVMMVMNTAPRGDLDMNDWRITPEMIRAWEANLNGSGEVRHLLVLEDTRSGELMGYSEVFWSPERASIVHQGATAVRPQARGQGLGKWLKAAMLDRVEADCPGAREIRTGNAEQNAAMRGINAALGFAPFITITEWQLRLQ</sequence>
<keyword evidence="5" id="KW-1185">Reference proteome</keyword>
<comment type="caution">
    <text evidence="4">The sequence shown here is derived from an EMBL/GenBank/DDBJ whole genome shotgun (WGS) entry which is preliminary data.</text>
</comment>
<dbReference type="InterPro" id="IPR050832">
    <property type="entry name" value="Bact_Acetyltransf"/>
</dbReference>
<evidence type="ECO:0000313" key="5">
    <source>
        <dbReference type="Proteomes" id="UP000661918"/>
    </source>
</evidence>
<dbReference type="InterPro" id="IPR000182">
    <property type="entry name" value="GNAT_dom"/>
</dbReference>
<dbReference type="CDD" id="cd04301">
    <property type="entry name" value="NAT_SF"/>
    <property type="match status" value="2"/>
</dbReference>
<proteinExistence type="predicted"/>
<evidence type="ECO:0000313" key="4">
    <source>
        <dbReference type="EMBL" id="GGM03353.1"/>
    </source>
</evidence>
<dbReference type="PROSITE" id="PS51186">
    <property type="entry name" value="GNAT"/>
    <property type="match status" value="1"/>
</dbReference>
<accession>A0ABQ2GNQ1</accession>
<reference evidence="5" key="1">
    <citation type="journal article" date="2019" name="Int. J. Syst. Evol. Microbiol.">
        <title>The Global Catalogue of Microorganisms (GCM) 10K type strain sequencing project: providing services to taxonomists for standard genome sequencing and annotation.</title>
        <authorList>
            <consortium name="The Broad Institute Genomics Platform"/>
            <consortium name="The Broad Institute Genome Sequencing Center for Infectious Disease"/>
            <person name="Wu L."/>
            <person name="Ma J."/>
        </authorList>
    </citation>
    <scope>NUCLEOTIDE SEQUENCE [LARGE SCALE GENOMIC DNA]</scope>
    <source>
        <strain evidence="5">JCM 15443</strain>
    </source>
</reference>
<dbReference type="Proteomes" id="UP000661918">
    <property type="component" value="Unassembled WGS sequence"/>
</dbReference>
<dbReference type="EMBL" id="BMOM01000005">
    <property type="protein sequence ID" value="GGM03353.1"/>
    <property type="molecule type" value="Genomic_DNA"/>
</dbReference>
<name>A0ABQ2GNQ1_9DEIO</name>
<protein>
    <submittedName>
        <fullName evidence="4">GNAT family N-acetyltransferase</fullName>
    </submittedName>
</protein>
<organism evidence="4 5">
    <name type="scientific">Deinococcus aerophilus</name>
    <dbReference type="NCBI Taxonomy" id="522488"/>
    <lineage>
        <taxon>Bacteria</taxon>
        <taxon>Thermotogati</taxon>
        <taxon>Deinococcota</taxon>
        <taxon>Deinococci</taxon>
        <taxon>Deinococcales</taxon>
        <taxon>Deinococcaceae</taxon>
        <taxon>Deinococcus</taxon>
    </lineage>
</organism>
<dbReference type="SUPFAM" id="SSF55729">
    <property type="entry name" value="Acyl-CoA N-acyltransferases (Nat)"/>
    <property type="match status" value="2"/>
</dbReference>
<keyword evidence="1" id="KW-0808">Transferase</keyword>
<dbReference type="RefSeq" id="WP_188901958.1">
    <property type="nucleotide sequence ID" value="NZ_BMOM01000005.1"/>
</dbReference>
<evidence type="ECO:0000259" key="3">
    <source>
        <dbReference type="PROSITE" id="PS51186"/>
    </source>
</evidence>
<dbReference type="PANTHER" id="PTHR43877:SF8">
    <property type="entry name" value="N-ACETYLGLUTAMATE SYNTHASE-RELATED"/>
    <property type="match status" value="1"/>
</dbReference>